<dbReference type="InterPro" id="IPR001647">
    <property type="entry name" value="HTH_TetR"/>
</dbReference>
<evidence type="ECO:0000256" key="2">
    <source>
        <dbReference type="ARBA" id="ARBA00023125"/>
    </source>
</evidence>
<comment type="caution">
    <text evidence="6">The sequence shown here is derived from an EMBL/GenBank/DDBJ whole genome shotgun (WGS) entry which is preliminary data.</text>
</comment>
<protein>
    <submittedName>
        <fullName evidence="6">TetR/AcrR family transcriptional regulator</fullName>
    </submittedName>
</protein>
<reference evidence="6 7" key="1">
    <citation type="submission" date="2018-09" db="EMBL/GenBank/DDBJ databases">
        <title>YIM PH21274 draft genome.</title>
        <authorList>
            <person name="Miao C."/>
        </authorList>
    </citation>
    <scope>NUCLEOTIDE SEQUENCE [LARGE SCALE GENOMIC DNA]</scope>
    <source>
        <strain evidence="6 7">YIM PH 21724</strain>
    </source>
</reference>
<evidence type="ECO:0000256" key="1">
    <source>
        <dbReference type="ARBA" id="ARBA00023015"/>
    </source>
</evidence>
<dbReference type="RefSeq" id="WP_120042078.1">
    <property type="nucleotide sequence ID" value="NZ_QZFU01000019.1"/>
</dbReference>
<dbReference type="InterPro" id="IPR050109">
    <property type="entry name" value="HTH-type_TetR-like_transc_reg"/>
</dbReference>
<feature type="DNA-binding region" description="H-T-H motif" evidence="4">
    <location>
        <begin position="37"/>
        <end position="56"/>
    </location>
</feature>
<dbReference type="PANTHER" id="PTHR30055:SF238">
    <property type="entry name" value="MYCOFACTOCIN BIOSYNTHESIS TRANSCRIPTIONAL REGULATOR MFTR-RELATED"/>
    <property type="match status" value="1"/>
</dbReference>
<sequence>MAEVKQGLREQKKMQTRIALSMAARRLAAERGLDATHTDDIAKAVGVSPRTFFNYYDTKLDAVVGATGDIGTPSIRAEFVAGGPTGDLVEDLIQLYTFGLEPDAEVRESVLLVARLIQSEPRVLAAFFAEGMRREASLGELLTARMGAAATPQLIGVASGIMTALTTRASYALAADPDASLTATVRDHCRTAAQLFGRSAVRKGETP</sequence>
<dbReference type="PROSITE" id="PS50977">
    <property type="entry name" value="HTH_TETR_2"/>
    <property type="match status" value="1"/>
</dbReference>
<dbReference type="Gene3D" id="1.10.357.10">
    <property type="entry name" value="Tetracycline Repressor, domain 2"/>
    <property type="match status" value="1"/>
</dbReference>
<keyword evidence="2 4" id="KW-0238">DNA-binding</keyword>
<evidence type="ECO:0000313" key="6">
    <source>
        <dbReference type="EMBL" id="RJO75204.1"/>
    </source>
</evidence>
<gene>
    <name evidence="6" type="ORF">D5S18_17765</name>
</gene>
<keyword evidence="1" id="KW-0805">Transcription regulation</keyword>
<dbReference type="GO" id="GO:0003700">
    <property type="term" value="F:DNA-binding transcription factor activity"/>
    <property type="evidence" value="ECO:0007669"/>
    <property type="project" value="TreeGrafter"/>
</dbReference>
<dbReference type="EMBL" id="QZFU01000019">
    <property type="protein sequence ID" value="RJO75204.1"/>
    <property type="molecule type" value="Genomic_DNA"/>
</dbReference>
<dbReference type="OrthoDB" id="4143918at2"/>
<evidence type="ECO:0000256" key="3">
    <source>
        <dbReference type="ARBA" id="ARBA00023163"/>
    </source>
</evidence>
<dbReference type="AlphaFoldDB" id="A0A3A4K828"/>
<evidence type="ECO:0000256" key="4">
    <source>
        <dbReference type="PROSITE-ProRule" id="PRU00335"/>
    </source>
</evidence>
<dbReference type="SUPFAM" id="SSF46689">
    <property type="entry name" value="Homeodomain-like"/>
    <property type="match status" value="1"/>
</dbReference>
<keyword evidence="3" id="KW-0804">Transcription</keyword>
<dbReference type="GO" id="GO:0000976">
    <property type="term" value="F:transcription cis-regulatory region binding"/>
    <property type="evidence" value="ECO:0007669"/>
    <property type="project" value="TreeGrafter"/>
</dbReference>
<organism evidence="6 7">
    <name type="scientific">Nocardia panacis</name>
    <dbReference type="NCBI Taxonomy" id="2340916"/>
    <lineage>
        <taxon>Bacteria</taxon>
        <taxon>Bacillati</taxon>
        <taxon>Actinomycetota</taxon>
        <taxon>Actinomycetes</taxon>
        <taxon>Mycobacteriales</taxon>
        <taxon>Nocardiaceae</taxon>
        <taxon>Nocardia</taxon>
    </lineage>
</organism>
<keyword evidence="7" id="KW-1185">Reference proteome</keyword>
<dbReference type="PANTHER" id="PTHR30055">
    <property type="entry name" value="HTH-TYPE TRANSCRIPTIONAL REGULATOR RUTR"/>
    <property type="match status" value="1"/>
</dbReference>
<evidence type="ECO:0000259" key="5">
    <source>
        <dbReference type="PROSITE" id="PS50977"/>
    </source>
</evidence>
<name>A0A3A4K828_9NOCA</name>
<dbReference type="Proteomes" id="UP000266677">
    <property type="component" value="Unassembled WGS sequence"/>
</dbReference>
<accession>A0A3A4K828</accession>
<evidence type="ECO:0000313" key="7">
    <source>
        <dbReference type="Proteomes" id="UP000266677"/>
    </source>
</evidence>
<proteinExistence type="predicted"/>
<feature type="domain" description="HTH tetR-type" evidence="5">
    <location>
        <begin position="14"/>
        <end position="74"/>
    </location>
</feature>
<dbReference type="InterPro" id="IPR009057">
    <property type="entry name" value="Homeodomain-like_sf"/>
</dbReference>
<dbReference type="Pfam" id="PF00440">
    <property type="entry name" value="TetR_N"/>
    <property type="match status" value="1"/>
</dbReference>